<evidence type="ECO:0000259" key="7">
    <source>
        <dbReference type="SMART" id="SM00014"/>
    </source>
</evidence>
<sequence>MRKVLYFSTDQKSSLGEEQLTSPVLVSNTYMTVIYKELSAFLFVVTMNQSLTSMAKIFTGRLRPNFLAVCHPDLAYLKCTTGYITYHNSSPLADPLAPRCTKSFFSDHAAFSEYCAIYLLLYLQAHLVWEWSKWLRLTLQTILLPLPLLVGYLKIQDYWQHPLDILVGLLQGLIIAIWVVGPIPREMGDTRVPRVVRHPPSQSLTLSPPDGPP</sequence>
<evidence type="ECO:0000256" key="4">
    <source>
        <dbReference type="ARBA" id="ARBA00022989"/>
    </source>
</evidence>
<keyword evidence="3" id="KW-0812">Transmembrane</keyword>
<dbReference type="Gene3D" id="1.20.144.10">
    <property type="entry name" value="Phosphatidic acid phosphatase type 2/haloperoxidase"/>
    <property type="match status" value="1"/>
</dbReference>
<dbReference type="STRING" id="29139.ENSVURP00010031885"/>
<organism evidence="8 9">
    <name type="scientific">Vombatus ursinus</name>
    <name type="common">Common wombat</name>
    <dbReference type="NCBI Taxonomy" id="29139"/>
    <lineage>
        <taxon>Eukaryota</taxon>
        <taxon>Metazoa</taxon>
        <taxon>Chordata</taxon>
        <taxon>Craniata</taxon>
        <taxon>Vertebrata</taxon>
        <taxon>Euteleostomi</taxon>
        <taxon>Mammalia</taxon>
        <taxon>Metatheria</taxon>
        <taxon>Diprotodontia</taxon>
        <taxon>Vombatidae</taxon>
        <taxon>Vombatus</taxon>
    </lineage>
</organism>
<dbReference type="OMA" id="FISICKP"/>
<dbReference type="GO" id="GO:0046839">
    <property type="term" value="P:phospholipid dephosphorylation"/>
    <property type="evidence" value="ECO:0007669"/>
    <property type="project" value="TreeGrafter"/>
</dbReference>
<evidence type="ECO:0000256" key="6">
    <source>
        <dbReference type="SAM" id="MobiDB-lite"/>
    </source>
</evidence>
<dbReference type="PANTHER" id="PTHR10165:SF94">
    <property type="entry name" value="PHOSPHATIDIC ACID PHOSPHATASE TYPE 2D"/>
    <property type="match status" value="1"/>
</dbReference>
<dbReference type="Proteomes" id="UP000314987">
    <property type="component" value="Unassembled WGS sequence"/>
</dbReference>
<dbReference type="Ensembl" id="ENSVURT00010036308.1">
    <property type="protein sequence ID" value="ENSVURP00010031885.1"/>
    <property type="gene ID" value="ENSVURG00010024356.1"/>
</dbReference>
<evidence type="ECO:0000256" key="3">
    <source>
        <dbReference type="ARBA" id="ARBA00022692"/>
    </source>
</evidence>
<dbReference type="Pfam" id="PF01569">
    <property type="entry name" value="PAP2"/>
    <property type="match status" value="1"/>
</dbReference>
<protein>
    <recommendedName>
        <fullName evidence="7">Phosphatidic acid phosphatase type 2/haloperoxidase domain-containing protein</fullName>
    </recommendedName>
</protein>
<name>A0A4X2ME17_VOMUR</name>
<dbReference type="GO" id="GO:0007165">
    <property type="term" value="P:signal transduction"/>
    <property type="evidence" value="ECO:0007669"/>
    <property type="project" value="TreeGrafter"/>
</dbReference>
<dbReference type="GO" id="GO:0006644">
    <property type="term" value="P:phospholipid metabolic process"/>
    <property type="evidence" value="ECO:0007669"/>
    <property type="project" value="InterPro"/>
</dbReference>
<dbReference type="GeneTree" id="ENSGT00940000164486"/>
<keyword evidence="9" id="KW-1185">Reference proteome</keyword>
<evidence type="ECO:0000313" key="8">
    <source>
        <dbReference type="Ensembl" id="ENSVURP00010031885.1"/>
    </source>
</evidence>
<dbReference type="InterPro" id="IPR043216">
    <property type="entry name" value="PAP-like"/>
</dbReference>
<reference evidence="8" key="2">
    <citation type="submission" date="2025-08" db="UniProtKB">
        <authorList>
            <consortium name="Ensembl"/>
        </authorList>
    </citation>
    <scope>IDENTIFICATION</scope>
</reference>
<accession>A0A4X2ME17</accession>
<dbReference type="GO" id="GO:0008195">
    <property type="term" value="F:phosphatidate phosphatase activity"/>
    <property type="evidence" value="ECO:0007669"/>
    <property type="project" value="TreeGrafter"/>
</dbReference>
<dbReference type="PANTHER" id="PTHR10165">
    <property type="entry name" value="LIPID PHOSPHATE PHOSPHATASE"/>
    <property type="match status" value="1"/>
</dbReference>
<evidence type="ECO:0000256" key="5">
    <source>
        <dbReference type="ARBA" id="ARBA00023136"/>
    </source>
</evidence>
<evidence type="ECO:0000256" key="2">
    <source>
        <dbReference type="ARBA" id="ARBA00008816"/>
    </source>
</evidence>
<dbReference type="SMART" id="SM00014">
    <property type="entry name" value="acidPPc"/>
    <property type="match status" value="1"/>
</dbReference>
<dbReference type="InterPro" id="IPR000326">
    <property type="entry name" value="PAP2/HPO"/>
</dbReference>
<reference evidence="9" key="1">
    <citation type="submission" date="2018-12" db="EMBL/GenBank/DDBJ databases">
        <authorList>
            <person name="Yazar S."/>
        </authorList>
    </citation>
    <scope>NUCLEOTIDE SEQUENCE [LARGE SCALE GENOMIC DNA]</scope>
</reference>
<reference evidence="8" key="3">
    <citation type="submission" date="2025-09" db="UniProtKB">
        <authorList>
            <consortium name="Ensembl"/>
        </authorList>
    </citation>
    <scope>IDENTIFICATION</scope>
</reference>
<dbReference type="AlphaFoldDB" id="A0A4X2ME17"/>
<evidence type="ECO:0000313" key="9">
    <source>
        <dbReference type="Proteomes" id="UP000314987"/>
    </source>
</evidence>
<dbReference type="SUPFAM" id="SSF48317">
    <property type="entry name" value="Acid phosphatase/Vanadium-dependent haloperoxidase"/>
    <property type="match status" value="1"/>
</dbReference>
<dbReference type="GO" id="GO:0005886">
    <property type="term" value="C:plasma membrane"/>
    <property type="evidence" value="ECO:0007669"/>
    <property type="project" value="TreeGrafter"/>
</dbReference>
<keyword evidence="4" id="KW-1133">Transmembrane helix</keyword>
<feature type="domain" description="Phosphatidic acid phosphatase type 2/haloperoxidase" evidence="7">
    <location>
        <begin position="36"/>
        <end position="180"/>
    </location>
</feature>
<keyword evidence="5" id="KW-0472">Membrane</keyword>
<evidence type="ECO:0000256" key="1">
    <source>
        <dbReference type="ARBA" id="ARBA00004141"/>
    </source>
</evidence>
<dbReference type="InterPro" id="IPR036938">
    <property type="entry name" value="PAP2/HPO_sf"/>
</dbReference>
<proteinExistence type="inferred from homology"/>
<feature type="region of interest" description="Disordered" evidence="6">
    <location>
        <begin position="191"/>
        <end position="213"/>
    </location>
</feature>
<comment type="subcellular location">
    <subcellularLocation>
        <location evidence="1">Membrane</location>
        <topology evidence="1">Multi-pass membrane protein</topology>
    </subcellularLocation>
</comment>
<comment type="similarity">
    <text evidence="2">Belongs to the PA-phosphatase related phosphoesterase family.</text>
</comment>